<feature type="compositionally biased region" description="Pro residues" evidence="1">
    <location>
        <begin position="26"/>
        <end position="40"/>
    </location>
</feature>
<dbReference type="PANTHER" id="PTHR35394:SF5">
    <property type="entry name" value="DUF3176 DOMAIN-CONTAINING PROTEIN"/>
    <property type="match status" value="1"/>
</dbReference>
<dbReference type="Proteomes" id="UP000249619">
    <property type="component" value="Unassembled WGS sequence"/>
</dbReference>
<reference evidence="4" key="1">
    <citation type="submission" date="2018-05" db="EMBL/GenBank/DDBJ databases">
        <title>Draft genome sequence of Stemphylium lycopersici strain CIDEFI 213.</title>
        <authorList>
            <person name="Medina R."/>
            <person name="Franco M.E.E."/>
            <person name="Lucentini C.G."/>
            <person name="Saparrat M.C.N."/>
            <person name="Balatti P.A."/>
        </authorList>
    </citation>
    <scope>NUCLEOTIDE SEQUENCE [LARGE SCALE GENOMIC DNA]</scope>
    <source>
        <strain evidence="4">CIDEFI 213</strain>
    </source>
</reference>
<accession>A0A364NHB7</accession>
<feature type="transmembrane region" description="Helical" evidence="2">
    <location>
        <begin position="538"/>
        <end position="560"/>
    </location>
</feature>
<proteinExistence type="predicted"/>
<gene>
    <name evidence="3" type="ORF">DDE83_000076</name>
</gene>
<dbReference type="InterPro" id="IPR021514">
    <property type="entry name" value="DUF3176"/>
</dbReference>
<dbReference type="Pfam" id="PF11374">
    <property type="entry name" value="DUF3176"/>
    <property type="match status" value="1"/>
</dbReference>
<dbReference type="STRING" id="183478.A0A364NHB7"/>
<evidence type="ECO:0000313" key="4">
    <source>
        <dbReference type="Proteomes" id="UP000249619"/>
    </source>
</evidence>
<feature type="transmembrane region" description="Helical" evidence="2">
    <location>
        <begin position="73"/>
        <end position="97"/>
    </location>
</feature>
<evidence type="ECO:0008006" key="5">
    <source>
        <dbReference type="Google" id="ProtNLM"/>
    </source>
</evidence>
<feature type="compositionally biased region" description="Polar residues" evidence="1">
    <location>
        <begin position="7"/>
        <end position="21"/>
    </location>
</feature>
<keyword evidence="2" id="KW-1133">Transmembrane helix</keyword>
<dbReference type="AlphaFoldDB" id="A0A364NHB7"/>
<dbReference type="PANTHER" id="PTHR35394">
    <property type="entry name" value="DUF3176 DOMAIN-CONTAINING PROTEIN"/>
    <property type="match status" value="1"/>
</dbReference>
<feature type="region of interest" description="Disordered" evidence="1">
    <location>
        <begin position="1"/>
        <end position="42"/>
    </location>
</feature>
<protein>
    <recommendedName>
        <fullName evidence="5">DUF3176 domain containing protein</fullName>
    </recommendedName>
</protein>
<comment type="caution">
    <text evidence="3">The sequence shown here is derived from an EMBL/GenBank/DDBJ whole genome shotgun (WGS) entry which is preliminary data.</text>
</comment>
<name>A0A364NHB7_STELY</name>
<dbReference type="EMBL" id="QGDH01000002">
    <property type="protein sequence ID" value="RAR16511.1"/>
    <property type="molecule type" value="Genomic_DNA"/>
</dbReference>
<keyword evidence="4" id="KW-1185">Reference proteome</keyword>
<feature type="transmembrane region" description="Helical" evidence="2">
    <location>
        <begin position="175"/>
        <end position="193"/>
    </location>
</feature>
<sequence>MLRSQHRLSPSTLPFTQSQVSHLPPFNEPPNIPPPPPPPYQSSFHKRSSFDFLGRIEQKLAQYNASQNIFKRWLFEIISITTSAICMGTIIGLLYYLDDQSLGKWPPGLTIITILSKIATGALILPISEAIGQLKWAWFHGKKSRDAFDFEIFDKASRGAWGSFLLLYRTKGRSLAALGALLTVFLLAIDTFFQQVTDLPERWRLQGESFIPRSIRYEPKAAFQYDNTYDNIPVAQVNNDLRRALNPFFYDENGTHPITTGQTTQAEIPLICPTSRYGFCLEKAMAVVTTDNPVLMSGFRLENDTGSTPGETLLMRTLPLVTNPFRQSLYGGSINFKNIQNPLLDAFIVSSIDGTAESVYKKRIPVAQECVFSWCVKKLRSSYESGGYKEDLEDSFVNTTSTEWPWWTQYLPEQDMIETEYKSNISIIPPSMEGTKAIFGLSNITSTDFTVALDDVFPSMITVSNATAPPFIKIRTSFTDQVMFRAVSFSPWLAPNNVTHHFERMARAMTNVIRSDANSNELVAGSAYARETYIAVHWAFLTFPLAMLVLSVVFLVATILKTSNDSHEGIGNWKTSAMPTLMYGLPKDIQERVVTTSKTSRRTTNKRSSKVRIRLHPKQGWRVSGQVQAGPTPPPGFI</sequence>
<evidence type="ECO:0000313" key="3">
    <source>
        <dbReference type="EMBL" id="RAR16511.1"/>
    </source>
</evidence>
<keyword evidence="2" id="KW-0472">Membrane</keyword>
<organism evidence="3 4">
    <name type="scientific">Stemphylium lycopersici</name>
    <name type="common">Tomato gray leaf spot disease fungus</name>
    <name type="synonym">Thyrospora lycopersici</name>
    <dbReference type="NCBI Taxonomy" id="183478"/>
    <lineage>
        <taxon>Eukaryota</taxon>
        <taxon>Fungi</taxon>
        <taxon>Dikarya</taxon>
        <taxon>Ascomycota</taxon>
        <taxon>Pezizomycotina</taxon>
        <taxon>Dothideomycetes</taxon>
        <taxon>Pleosporomycetidae</taxon>
        <taxon>Pleosporales</taxon>
        <taxon>Pleosporineae</taxon>
        <taxon>Pleosporaceae</taxon>
        <taxon>Stemphylium</taxon>
    </lineage>
</organism>
<feature type="transmembrane region" description="Helical" evidence="2">
    <location>
        <begin position="109"/>
        <end position="127"/>
    </location>
</feature>
<keyword evidence="2" id="KW-0812">Transmembrane</keyword>
<evidence type="ECO:0000256" key="2">
    <source>
        <dbReference type="SAM" id="Phobius"/>
    </source>
</evidence>
<evidence type="ECO:0000256" key="1">
    <source>
        <dbReference type="SAM" id="MobiDB-lite"/>
    </source>
</evidence>